<dbReference type="GO" id="GO:0006777">
    <property type="term" value="P:Mo-molybdopterin cofactor biosynthetic process"/>
    <property type="evidence" value="ECO:0007669"/>
    <property type="project" value="UniProtKB-KW"/>
</dbReference>
<gene>
    <name evidence="3" type="ORF">UFOPK3992_01983</name>
</gene>
<evidence type="ECO:0000256" key="2">
    <source>
        <dbReference type="ARBA" id="ARBA00023150"/>
    </source>
</evidence>
<keyword evidence="2" id="KW-0501">Molybdenum cofactor biosynthesis</keyword>
<dbReference type="PIRSF" id="PIRSF015626">
    <property type="entry name" value="FdhD"/>
    <property type="match status" value="1"/>
</dbReference>
<dbReference type="PANTHER" id="PTHR30592">
    <property type="entry name" value="FORMATE DEHYDROGENASE"/>
    <property type="match status" value="1"/>
</dbReference>
<dbReference type="InterPro" id="IPR003786">
    <property type="entry name" value="FdhD"/>
</dbReference>
<protein>
    <submittedName>
        <fullName evidence="3">Unannotated protein</fullName>
    </submittedName>
</protein>
<dbReference type="Gene3D" id="3.10.20.10">
    <property type="match status" value="1"/>
</dbReference>
<organism evidence="3">
    <name type="scientific">freshwater metagenome</name>
    <dbReference type="NCBI Taxonomy" id="449393"/>
    <lineage>
        <taxon>unclassified sequences</taxon>
        <taxon>metagenomes</taxon>
        <taxon>ecological metagenomes</taxon>
    </lineage>
</organism>
<dbReference type="InterPro" id="IPR016193">
    <property type="entry name" value="Cytidine_deaminase-like"/>
</dbReference>
<keyword evidence="1" id="KW-0963">Cytoplasm</keyword>
<dbReference type="AlphaFoldDB" id="A0A6J7RAV5"/>
<evidence type="ECO:0000256" key="1">
    <source>
        <dbReference type="ARBA" id="ARBA00022490"/>
    </source>
</evidence>
<dbReference type="SUPFAM" id="SSF53927">
    <property type="entry name" value="Cytidine deaminase-like"/>
    <property type="match status" value="1"/>
</dbReference>
<dbReference type="Pfam" id="PF02634">
    <property type="entry name" value="FdhD-NarQ"/>
    <property type="match status" value="1"/>
</dbReference>
<dbReference type="EMBL" id="CAFBOZ010000364">
    <property type="protein sequence ID" value="CAB5025798.1"/>
    <property type="molecule type" value="Genomic_DNA"/>
</dbReference>
<dbReference type="HAMAP" id="MF_00187">
    <property type="entry name" value="FdhD"/>
    <property type="match status" value="1"/>
</dbReference>
<name>A0A6J7RAV5_9ZZZZ</name>
<evidence type="ECO:0000313" key="3">
    <source>
        <dbReference type="EMBL" id="CAB5025798.1"/>
    </source>
</evidence>
<sequence length="282" mass="29328">MSYPQTMSASHRRARGLRLDTLAAVNDDIAVEEPLEMRLGDGRRTLRSVVTMRTPGADLELAAGWVLGEGIVRCVDDLVSVRACTDRSLLPQARGNVVTVDLAEQALPRLAGLSRATDITGACGVCGADSLAAVMGRQLEVLAPAVPLLDPGVVMALTDHLQEAQRVFARTGGLHGAGVTDATGTLMAVREDIGRHNAVDKVLGWALMAPAQPTALVVSSRASFEIVQKAAASRVPVVVTVSAPSSLAIDLAESAGITLVAFARSGRATAYTHPARVTGPAD</sequence>
<dbReference type="PANTHER" id="PTHR30592:SF1">
    <property type="entry name" value="SULFUR CARRIER PROTEIN FDHD"/>
    <property type="match status" value="1"/>
</dbReference>
<dbReference type="Gene3D" id="3.40.140.10">
    <property type="entry name" value="Cytidine Deaminase, domain 2"/>
    <property type="match status" value="1"/>
</dbReference>
<dbReference type="GO" id="GO:0016783">
    <property type="term" value="F:sulfurtransferase activity"/>
    <property type="evidence" value="ECO:0007669"/>
    <property type="project" value="InterPro"/>
</dbReference>
<accession>A0A6J7RAV5</accession>
<proteinExistence type="inferred from homology"/>
<dbReference type="NCBIfam" id="TIGR00129">
    <property type="entry name" value="fdhD_narQ"/>
    <property type="match status" value="1"/>
</dbReference>
<reference evidence="3" key="1">
    <citation type="submission" date="2020-05" db="EMBL/GenBank/DDBJ databases">
        <authorList>
            <person name="Chiriac C."/>
            <person name="Salcher M."/>
            <person name="Ghai R."/>
            <person name="Kavagutti S V."/>
        </authorList>
    </citation>
    <scope>NUCLEOTIDE SEQUENCE</scope>
</reference>